<reference evidence="3 4" key="1">
    <citation type="submission" date="2016-03" db="EMBL/GenBank/DDBJ databases">
        <authorList>
            <person name="Ploux O."/>
        </authorList>
    </citation>
    <scope>NUCLEOTIDE SEQUENCE [LARGE SCALE GENOMIC DNA]</scope>
    <source>
        <strain evidence="3 4">URUG2</strain>
    </source>
</reference>
<gene>
    <name evidence="3" type="ORF">RCC_06370</name>
</gene>
<feature type="compositionally biased region" description="Basic and acidic residues" evidence="2">
    <location>
        <begin position="48"/>
        <end position="61"/>
    </location>
</feature>
<sequence>MPKRRRERDRPKTGPESLYNPNKRVLLSYASDDEEEEEAAVDNAPDQTKSDAAEAVIDDRAIANYQMTEYPDSENEVELGATGDEDVGASDGKDEDVEEVGDDADDDGAEEDTGPSSTPQDKVTDDWAPPTKKDPVTHQRPTLGPVSFGQDEDDEEDYDPETEEAMAYLRAVRSERQTIPEILSAPRQLQVDADQLQDTNQRNPDEPPIENDAIVSSDTFVQATPVNSEPTPLEGDATDPQKVFTRLLIERFMEQRTQLHLPPSMHKLAELPDSCPISFPRGNNRALAEWYHVLSEKAPLPAQLRSMDQDSIFNLLGLLQEHYLTKVCELNKVTSAWIWSLLARLDDVGTMNNDEVFPLRELGKRAVFLLLSFSSPELAAGLESLGQDAPSIASTEANQAEIAPQAPTDNTLATLDMMLVVIGHVFGQKDLLEFRPKWTVTEKPV</sequence>
<dbReference type="GO" id="GO:0032797">
    <property type="term" value="C:SMN complex"/>
    <property type="evidence" value="ECO:0007669"/>
    <property type="project" value="TreeGrafter"/>
</dbReference>
<dbReference type="GO" id="GO:0000387">
    <property type="term" value="P:spliceosomal snRNP assembly"/>
    <property type="evidence" value="ECO:0007669"/>
    <property type="project" value="InterPro"/>
</dbReference>
<proteinExistence type="inferred from homology"/>
<dbReference type="PANTHER" id="PTHR12794:SF0">
    <property type="entry name" value="GEM-ASSOCIATED PROTEIN 2"/>
    <property type="match status" value="1"/>
</dbReference>
<dbReference type="AlphaFoldDB" id="A0A2D3V4Y7"/>
<dbReference type="InterPro" id="IPR035426">
    <property type="entry name" value="Gemin2/Brr1"/>
</dbReference>
<dbReference type="RefSeq" id="XP_023627399.1">
    <property type="nucleotide sequence ID" value="XM_023771631.1"/>
</dbReference>
<dbReference type="GO" id="GO:0005634">
    <property type="term" value="C:nucleus"/>
    <property type="evidence" value="ECO:0007669"/>
    <property type="project" value="TreeGrafter"/>
</dbReference>
<organism evidence="3 4">
    <name type="scientific">Ramularia collo-cygni</name>
    <dbReference type="NCBI Taxonomy" id="112498"/>
    <lineage>
        <taxon>Eukaryota</taxon>
        <taxon>Fungi</taxon>
        <taxon>Dikarya</taxon>
        <taxon>Ascomycota</taxon>
        <taxon>Pezizomycotina</taxon>
        <taxon>Dothideomycetes</taxon>
        <taxon>Dothideomycetidae</taxon>
        <taxon>Mycosphaerellales</taxon>
        <taxon>Mycosphaerellaceae</taxon>
        <taxon>Ramularia</taxon>
    </lineage>
</organism>
<dbReference type="EMBL" id="FJUY01000009">
    <property type="protein sequence ID" value="CZT20510.1"/>
    <property type="molecule type" value="Genomic_DNA"/>
</dbReference>
<accession>A0A2D3V4Y7</accession>
<evidence type="ECO:0000313" key="3">
    <source>
        <dbReference type="EMBL" id="CZT20510.1"/>
    </source>
</evidence>
<dbReference type="GeneID" id="35601507"/>
<feature type="compositionally biased region" description="Acidic residues" evidence="2">
    <location>
        <begin position="71"/>
        <end position="113"/>
    </location>
</feature>
<feature type="compositionally biased region" description="Acidic residues" evidence="2">
    <location>
        <begin position="150"/>
        <end position="161"/>
    </location>
</feature>
<dbReference type="Gene3D" id="1.20.58.1070">
    <property type="match status" value="1"/>
</dbReference>
<dbReference type="Pfam" id="PF04938">
    <property type="entry name" value="SIP1"/>
    <property type="match status" value="1"/>
</dbReference>
<dbReference type="Proteomes" id="UP000225277">
    <property type="component" value="Unassembled WGS sequence"/>
</dbReference>
<comment type="similarity">
    <text evidence="1">Belongs to the gemin-2 family.</text>
</comment>
<dbReference type="OrthoDB" id="428895at2759"/>
<feature type="region of interest" description="Disordered" evidence="2">
    <location>
        <begin position="1"/>
        <end position="161"/>
    </location>
</feature>
<evidence type="ECO:0000313" key="4">
    <source>
        <dbReference type="Proteomes" id="UP000225277"/>
    </source>
</evidence>
<protein>
    <submittedName>
        <fullName evidence="3">Uncharacterized protein</fullName>
    </submittedName>
</protein>
<name>A0A2D3V4Y7_9PEZI</name>
<dbReference type="PANTHER" id="PTHR12794">
    <property type="entry name" value="GEMIN2"/>
    <property type="match status" value="1"/>
</dbReference>
<feature type="compositionally biased region" description="Acidic residues" evidence="2">
    <location>
        <begin position="31"/>
        <end position="40"/>
    </location>
</feature>
<evidence type="ECO:0000256" key="2">
    <source>
        <dbReference type="SAM" id="MobiDB-lite"/>
    </source>
</evidence>
<evidence type="ECO:0000256" key="1">
    <source>
        <dbReference type="ARBA" id="ARBA00025758"/>
    </source>
</evidence>
<keyword evidence="4" id="KW-1185">Reference proteome</keyword>